<dbReference type="SUPFAM" id="SSF53335">
    <property type="entry name" value="S-adenosyl-L-methionine-dependent methyltransferases"/>
    <property type="match status" value="1"/>
</dbReference>
<dbReference type="Proteomes" id="UP000187134">
    <property type="component" value="Unassembled WGS sequence"/>
</dbReference>
<dbReference type="Gene3D" id="3.40.50.150">
    <property type="entry name" value="Vaccinia Virus protein VP39"/>
    <property type="match status" value="1"/>
</dbReference>
<dbReference type="OrthoDB" id="703529at2"/>
<keyword evidence="3" id="KW-0489">Methyltransferase</keyword>
<reference evidence="3 4" key="1">
    <citation type="submission" date="2016-11" db="EMBL/GenBank/DDBJ databases">
        <title>Paenibacillus species isolates.</title>
        <authorList>
            <person name="Beno S.M."/>
        </authorList>
    </citation>
    <scope>NUCLEOTIDE SEQUENCE [LARGE SCALE GENOMIC DNA]</scope>
    <source>
        <strain evidence="3 4">FSL H8-0246</strain>
    </source>
</reference>
<dbReference type="AlphaFoldDB" id="A0A1R1BSV7"/>
<dbReference type="PANTHER" id="PTHR43861">
    <property type="entry name" value="TRANS-ACONITATE 2-METHYLTRANSFERASE-RELATED"/>
    <property type="match status" value="1"/>
</dbReference>
<feature type="domain" description="Methyltransferase" evidence="2">
    <location>
        <begin position="39"/>
        <end position="127"/>
    </location>
</feature>
<protein>
    <submittedName>
        <fullName evidence="3">SAM-dependent methyltransferase</fullName>
    </submittedName>
</protein>
<dbReference type="GO" id="GO:0032259">
    <property type="term" value="P:methylation"/>
    <property type="evidence" value="ECO:0007669"/>
    <property type="project" value="UniProtKB-KW"/>
</dbReference>
<dbReference type="EMBL" id="MRTJ01000006">
    <property type="protein sequence ID" value="OMF12919.1"/>
    <property type="molecule type" value="Genomic_DNA"/>
</dbReference>
<organism evidence="3 4">
    <name type="scientific">Paenibacillus amylolyticus</name>
    <dbReference type="NCBI Taxonomy" id="1451"/>
    <lineage>
        <taxon>Bacteria</taxon>
        <taxon>Bacillati</taxon>
        <taxon>Bacillota</taxon>
        <taxon>Bacilli</taxon>
        <taxon>Bacillales</taxon>
        <taxon>Paenibacillaceae</taxon>
        <taxon>Paenibacillus</taxon>
    </lineage>
</organism>
<evidence type="ECO:0000256" key="1">
    <source>
        <dbReference type="ARBA" id="ARBA00022679"/>
    </source>
</evidence>
<accession>A0A1R1BSV7</accession>
<dbReference type="InterPro" id="IPR041698">
    <property type="entry name" value="Methyltransf_25"/>
</dbReference>
<dbReference type="InterPro" id="IPR029063">
    <property type="entry name" value="SAM-dependent_MTases_sf"/>
</dbReference>
<keyword evidence="1 3" id="KW-0808">Transferase</keyword>
<dbReference type="GO" id="GO:0008168">
    <property type="term" value="F:methyltransferase activity"/>
    <property type="evidence" value="ECO:0007669"/>
    <property type="project" value="UniProtKB-KW"/>
</dbReference>
<dbReference type="CDD" id="cd02440">
    <property type="entry name" value="AdoMet_MTases"/>
    <property type="match status" value="1"/>
</dbReference>
<dbReference type="RefSeq" id="WP_076332494.1">
    <property type="nucleotide sequence ID" value="NZ_MRTJ01000006.1"/>
</dbReference>
<sequence length="207" mass="24314">MGSYWEDRFEIEGRIWGELPSEMAFKAISLYKQFNIKKVLVLGAGYGRNTKELSNFFDVDGIEISSTAIKLAREFDTKSNFIHASIFDIELEERYDAIFCYNLLHLFKQNERDLIINKCIELLNENGVSFFSVFSDEDSNNGKGNQIEPCTYEYKKGKYAHFFTEDDLMEHFKHFTILETGHLKEQLFYTHQSSTWISLRYISTLKK</sequence>
<evidence type="ECO:0000313" key="3">
    <source>
        <dbReference type="EMBL" id="OMF12919.1"/>
    </source>
</evidence>
<evidence type="ECO:0000313" key="4">
    <source>
        <dbReference type="Proteomes" id="UP000187134"/>
    </source>
</evidence>
<evidence type="ECO:0000259" key="2">
    <source>
        <dbReference type="Pfam" id="PF13649"/>
    </source>
</evidence>
<proteinExistence type="predicted"/>
<name>A0A1R1BSV7_PAEAM</name>
<dbReference type="Pfam" id="PF13649">
    <property type="entry name" value="Methyltransf_25"/>
    <property type="match status" value="1"/>
</dbReference>
<comment type="caution">
    <text evidence="3">The sequence shown here is derived from an EMBL/GenBank/DDBJ whole genome shotgun (WGS) entry which is preliminary data.</text>
</comment>
<gene>
    <name evidence="3" type="ORF">BK131_16910</name>
</gene>